<name>A0ABW3JM57_9FLAO</name>
<evidence type="ECO:0000313" key="2">
    <source>
        <dbReference type="Proteomes" id="UP001597061"/>
    </source>
</evidence>
<protein>
    <recommendedName>
        <fullName evidence="3">Restriction endonuclease</fullName>
    </recommendedName>
</protein>
<evidence type="ECO:0008006" key="3">
    <source>
        <dbReference type="Google" id="ProtNLM"/>
    </source>
</evidence>
<proteinExistence type="predicted"/>
<dbReference type="Proteomes" id="UP001597061">
    <property type="component" value="Unassembled WGS sequence"/>
</dbReference>
<reference evidence="2" key="1">
    <citation type="journal article" date="2019" name="Int. J. Syst. Evol. Microbiol.">
        <title>The Global Catalogue of Microorganisms (GCM) 10K type strain sequencing project: providing services to taxonomists for standard genome sequencing and annotation.</title>
        <authorList>
            <consortium name="The Broad Institute Genomics Platform"/>
            <consortium name="The Broad Institute Genome Sequencing Center for Infectious Disease"/>
            <person name="Wu L."/>
            <person name="Ma J."/>
        </authorList>
    </citation>
    <scope>NUCLEOTIDE SEQUENCE [LARGE SCALE GENOMIC DNA]</scope>
    <source>
        <strain evidence="2">CCUG 62414</strain>
    </source>
</reference>
<dbReference type="EMBL" id="JBHTJI010000024">
    <property type="protein sequence ID" value="MFD0991004.1"/>
    <property type="molecule type" value="Genomic_DNA"/>
</dbReference>
<sequence length="252" mass="29018">MTNKEIEELENKYLNKFYYFLKYAEDEMMFGFQTKEKIKNDWIGKYGTNISDFSVGAERIIYALFNGKGVGQPNSCPVGADMFFEVNDAYIHIDLKTVQTRNIGDITRNIFVGRNQNSYQSEIKKNGGVSFVPPRFYTPALPTFYNKGLVNEKICLTFFITIVYEDVNLNILNINLLCMPNGELESHYGSKVLSPGKNPDKARFTFTKIPTFELLDVPKSRVKVVYFDKTMDANLKSTLSFYEKIFDEQGDF</sequence>
<keyword evidence="2" id="KW-1185">Reference proteome</keyword>
<gene>
    <name evidence="1" type="ORF">ACFQ1R_12925</name>
</gene>
<comment type="caution">
    <text evidence="1">The sequence shown here is derived from an EMBL/GenBank/DDBJ whole genome shotgun (WGS) entry which is preliminary data.</text>
</comment>
<dbReference type="RefSeq" id="WP_379926670.1">
    <property type="nucleotide sequence ID" value="NZ_JBHTJI010000024.1"/>
</dbReference>
<organism evidence="1 2">
    <name type="scientific">Mariniflexile jejuense</name>
    <dbReference type="NCBI Taxonomy" id="1173582"/>
    <lineage>
        <taxon>Bacteria</taxon>
        <taxon>Pseudomonadati</taxon>
        <taxon>Bacteroidota</taxon>
        <taxon>Flavobacteriia</taxon>
        <taxon>Flavobacteriales</taxon>
        <taxon>Flavobacteriaceae</taxon>
        <taxon>Mariniflexile</taxon>
    </lineage>
</organism>
<accession>A0ABW3JM57</accession>
<evidence type="ECO:0000313" key="1">
    <source>
        <dbReference type="EMBL" id="MFD0991004.1"/>
    </source>
</evidence>